<comment type="catalytic activity">
    <reaction evidence="1">
        <text>inosine + phosphate = alpha-D-ribose 1-phosphate + hypoxanthine</text>
        <dbReference type="Rhea" id="RHEA:27646"/>
        <dbReference type="ChEBI" id="CHEBI:17368"/>
        <dbReference type="ChEBI" id="CHEBI:17596"/>
        <dbReference type="ChEBI" id="CHEBI:43474"/>
        <dbReference type="ChEBI" id="CHEBI:57720"/>
        <dbReference type="EC" id="2.4.2.1"/>
    </reaction>
    <physiologicalReaction direction="left-to-right" evidence="1">
        <dbReference type="Rhea" id="RHEA:27647"/>
    </physiologicalReaction>
</comment>
<dbReference type="OrthoDB" id="4279at2"/>
<keyword evidence="7" id="KW-0378">Hydrolase</keyword>
<dbReference type="GO" id="GO:0016787">
    <property type="term" value="F:hydrolase activity"/>
    <property type="evidence" value="ECO:0007669"/>
    <property type="project" value="UniProtKB-KW"/>
</dbReference>
<proteinExistence type="inferred from homology"/>
<dbReference type="PANTHER" id="PTHR30616">
    <property type="entry name" value="UNCHARACTERIZED PROTEIN YFIH"/>
    <property type="match status" value="1"/>
</dbReference>
<sequence length="241" mass="26972">MQSKLLSKYGLQNYIAGTGYNFRYQKAGRAVIEDVQKAISKMDIHPNEIYTGQQVHSANITYVDGENGEAFVFGKTFKETDGLITDQPNVAFLIKFADCTPVVLFDPVAQVLGSVHSGWRGTTQRISLNAVDMMVNDFKCKKENILAYLGPSIDIDHYEVGSEVYDAFETFGNRDQFFSPKGKKYQLSMLDANLDILKNAGIRSENIEIEKASTFTDPRLHSARAEGLDYQLNGIITMMKP</sequence>
<comment type="similarity">
    <text evidence="4 12">Belongs to the purine nucleoside phosphorylase YfiH/LACC1 family.</text>
</comment>
<evidence type="ECO:0000256" key="5">
    <source>
        <dbReference type="ARBA" id="ARBA00022679"/>
    </source>
</evidence>
<name>A0A1I3ZEW0_9LACT</name>
<dbReference type="Pfam" id="PF02578">
    <property type="entry name" value="Cu-oxidase_4"/>
    <property type="match status" value="1"/>
</dbReference>
<dbReference type="Gene3D" id="3.60.140.10">
    <property type="entry name" value="CNF1/YfiH-like putative cysteine hydrolases"/>
    <property type="match status" value="1"/>
</dbReference>
<keyword evidence="8" id="KW-0862">Zinc</keyword>
<evidence type="ECO:0000256" key="7">
    <source>
        <dbReference type="ARBA" id="ARBA00022801"/>
    </source>
</evidence>
<accession>A0A1I3ZEW0</accession>
<comment type="function">
    <text evidence="3">Purine nucleoside enzyme that catalyzes the phosphorolysis of adenosine and inosine nucleosides, yielding D-ribose 1-phosphate and the respective free bases, adenine and hypoxanthine. Also catalyzes the phosphorolysis of S-methyl-5'-thioadenosine into adenine and S-methyl-5-thio-alpha-D-ribose 1-phosphate. Also has adenosine deaminase activity.</text>
</comment>
<keyword evidence="6" id="KW-0479">Metal-binding</keyword>
<protein>
    <recommendedName>
        <fullName evidence="12">Purine nucleoside phosphorylase</fullName>
    </recommendedName>
</protein>
<dbReference type="InterPro" id="IPR003730">
    <property type="entry name" value="Cu_polyphenol_OxRdtase"/>
</dbReference>
<dbReference type="GO" id="GO:0005507">
    <property type="term" value="F:copper ion binding"/>
    <property type="evidence" value="ECO:0007669"/>
    <property type="project" value="TreeGrafter"/>
</dbReference>
<dbReference type="CDD" id="cd16833">
    <property type="entry name" value="YfiH"/>
    <property type="match status" value="1"/>
</dbReference>
<dbReference type="SUPFAM" id="SSF64438">
    <property type="entry name" value="CNF1/YfiH-like putative cysteine hydrolases"/>
    <property type="match status" value="1"/>
</dbReference>
<dbReference type="EMBL" id="FOSJ01000033">
    <property type="protein sequence ID" value="SFK42575.1"/>
    <property type="molecule type" value="Genomic_DNA"/>
</dbReference>
<gene>
    <name evidence="13" type="ORF">SAMN04488569_10332</name>
</gene>
<evidence type="ECO:0000256" key="8">
    <source>
        <dbReference type="ARBA" id="ARBA00022833"/>
    </source>
</evidence>
<comment type="catalytic activity">
    <reaction evidence="11">
        <text>S-methyl-5'-thioadenosine + phosphate = 5-(methylsulfanyl)-alpha-D-ribose 1-phosphate + adenine</text>
        <dbReference type="Rhea" id="RHEA:11852"/>
        <dbReference type="ChEBI" id="CHEBI:16708"/>
        <dbReference type="ChEBI" id="CHEBI:17509"/>
        <dbReference type="ChEBI" id="CHEBI:43474"/>
        <dbReference type="ChEBI" id="CHEBI:58533"/>
        <dbReference type="EC" id="2.4.2.28"/>
    </reaction>
    <physiologicalReaction direction="left-to-right" evidence="11">
        <dbReference type="Rhea" id="RHEA:11853"/>
    </physiologicalReaction>
</comment>
<dbReference type="AlphaFoldDB" id="A0A1I3ZEW0"/>
<dbReference type="NCBIfam" id="TIGR00726">
    <property type="entry name" value="peptidoglycan editing factor PgeF"/>
    <property type="match status" value="1"/>
</dbReference>
<dbReference type="RefSeq" id="WP_091898043.1">
    <property type="nucleotide sequence ID" value="NZ_FOSJ01000033.1"/>
</dbReference>
<comment type="cofactor">
    <cofactor evidence="2">
        <name>Zn(2+)</name>
        <dbReference type="ChEBI" id="CHEBI:29105"/>
    </cofactor>
</comment>
<organism evidence="13 14">
    <name type="scientific">Marinilactibacillus piezotolerans</name>
    <dbReference type="NCBI Taxonomy" id="258723"/>
    <lineage>
        <taxon>Bacteria</taxon>
        <taxon>Bacillati</taxon>
        <taxon>Bacillota</taxon>
        <taxon>Bacilli</taxon>
        <taxon>Lactobacillales</taxon>
        <taxon>Carnobacteriaceae</taxon>
        <taxon>Marinilactibacillus</taxon>
    </lineage>
</organism>
<evidence type="ECO:0000313" key="14">
    <source>
        <dbReference type="Proteomes" id="UP000199589"/>
    </source>
</evidence>
<evidence type="ECO:0000256" key="3">
    <source>
        <dbReference type="ARBA" id="ARBA00003215"/>
    </source>
</evidence>
<evidence type="ECO:0000256" key="4">
    <source>
        <dbReference type="ARBA" id="ARBA00007353"/>
    </source>
</evidence>
<reference evidence="14" key="1">
    <citation type="submission" date="2016-10" db="EMBL/GenBank/DDBJ databases">
        <authorList>
            <person name="Varghese N."/>
            <person name="Submissions S."/>
        </authorList>
    </citation>
    <scope>NUCLEOTIDE SEQUENCE [LARGE SCALE GENOMIC DNA]</scope>
    <source>
        <strain evidence="14">DSM 16108</strain>
    </source>
</reference>
<keyword evidence="14" id="KW-1185">Reference proteome</keyword>
<evidence type="ECO:0000256" key="12">
    <source>
        <dbReference type="RuleBase" id="RU361274"/>
    </source>
</evidence>
<evidence type="ECO:0000256" key="9">
    <source>
        <dbReference type="ARBA" id="ARBA00047989"/>
    </source>
</evidence>
<evidence type="ECO:0000256" key="11">
    <source>
        <dbReference type="ARBA" id="ARBA00049893"/>
    </source>
</evidence>
<dbReference type="Proteomes" id="UP000199589">
    <property type="component" value="Unassembled WGS sequence"/>
</dbReference>
<evidence type="ECO:0000256" key="1">
    <source>
        <dbReference type="ARBA" id="ARBA00000553"/>
    </source>
</evidence>
<evidence type="ECO:0000256" key="2">
    <source>
        <dbReference type="ARBA" id="ARBA00001947"/>
    </source>
</evidence>
<evidence type="ECO:0000256" key="10">
    <source>
        <dbReference type="ARBA" id="ARBA00048968"/>
    </source>
</evidence>
<keyword evidence="5" id="KW-0808">Transferase</keyword>
<comment type="catalytic activity">
    <reaction evidence="10">
        <text>adenosine + phosphate = alpha-D-ribose 1-phosphate + adenine</text>
        <dbReference type="Rhea" id="RHEA:27642"/>
        <dbReference type="ChEBI" id="CHEBI:16335"/>
        <dbReference type="ChEBI" id="CHEBI:16708"/>
        <dbReference type="ChEBI" id="CHEBI:43474"/>
        <dbReference type="ChEBI" id="CHEBI:57720"/>
        <dbReference type="EC" id="2.4.2.1"/>
    </reaction>
    <physiologicalReaction direction="left-to-right" evidence="10">
        <dbReference type="Rhea" id="RHEA:27643"/>
    </physiologicalReaction>
</comment>
<dbReference type="GO" id="GO:0017061">
    <property type="term" value="F:S-methyl-5-thioadenosine phosphorylase activity"/>
    <property type="evidence" value="ECO:0007669"/>
    <property type="project" value="UniProtKB-EC"/>
</dbReference>
<evidence type="ECO:0000256" key="6">
    <source>
        <dbReference type="ARBA" id="ARBA00022723"/>
    </source>
</evidence>
<comment type="catalytic activity">
    <reaction evidence="9">
        <text>adenosine + H2O + H(+) = inosine + NH4(+)</text>
        <dbReference type="Rhea" id="RHEA:24408"/>
        <dbReference type="ChEBI" id="CHEBI:15377"/>
        <dbReference type="ChEBI" id="CHEBI:15378"/>
        <dbReference type="ChEBI" id="CHEBI:16335"/>
        <dbReference type="ChEBI" id="CHEBI:17596"/>
        <dbReference type="ChEBI" id="CHEBI:28938"/>
        <dbReference type="EC" id="3.5.4.4"/>
    </reaction>
    <physiologicalReaction direction="left-to-right" evidence="9">
        <dbReference type="Rhea" id="RHEA:24409"/>
    </physiologicalReaction>
</comment>
<dbReference type="InterPro" id="IPR011324">
    <property type="entry name" value="Cytotoxic_necrot_fac-like_cat"/>
</dbReference>
<evidence type="ECO:0000313" key="13">
    <source>
        <dbReference type="EMBL" id="SFK42575.1"/>
    </source>
</evidence>
<dbReference type="PANTHER" id="PTHR30616:SF2">
    <property type="entry name" value="PURINE NUCLEOSIDE PHOSPHORYLASE LACC1"/>
    <property type="match status" value="1"/>
</dbReference>
<dbReference type="InterPro" id="IPR038371">
    <property type="entry name" value="Cu_polyphenol_OxRdtase_sf"/>
</dbReference>